<reference evidence="2" key="2">
    <citation type="submission" date="2020-09" db="EMBL/GenBank/DDBJ databases">
        <authorList>
            <person name="Sun Q."/>
            <person name="Ohkuma M."/>
        </authorList>
    </citation>
    <scope>NUCLEOTIDE SEQUENCE</scope>
    <source>
        <strain evidence="2">JCM 19831</strain>
    </source>
</reference>
<name>A0A917T9I0_9ACTN</name>
<dbReference type="Proteomes" id="UP000642070">
    <property type="component" value="Unassembled WGS sequence"/>
</dbReference>
<comment type="caution">
    <text evidence="2">The sequence shown here is derived from an EMBL/GenBank/DDBJ whole genome shotgun (WGS) entry which is preliminary data.</text>
</comment>
<keyword evidence="1" id="KW-0472">Membrane</keyword>
<feature type="transmembrane region" description="Helical" evidence="1">
    <location>
        <begin position="30"/>
        <end position="49"/>
    </location>
</feature>
<evidence type="ECO:0000313" key="2">
    <source>
        <dbReference type="EMBL" id="GGM14806.1"/>
    </source>
</evidence>
<dbReference type="RefSeq" id="WP_190248985.1">
    <property type="nucleotide sequence ID" value="NZ_BMPI01000006.1"/>
</dbReference>
<evidence type="ECO:0000256" key="1">
    <source>
        <dbReference type="SAM" id="Phobius"/>
    </source>
</evidence>
<proteinExistence type="predicted"/>
<keyword evidence="1" id="KW-0812">Transmembrane</keyword>
<dbReference type="Pfam" id="PF14362">
    <property type="entry name" value="DUF4407"/>
    <property type="match status" value="1"/>
</dbReference>
<reference evidence="2" key="1">
    <citation type="journal article" date="2014" name="Int. J. Syst. Evol. Microbiol.">
        <title>Complete genome sequence of Corynebacterium casei LMG S-19264T (=DSM 44701T), isolated from a smear-ripened cheese.</title>
        <authorList>
            <consortium name="US DOE Joint Genome Institute (JGI-PGF)"/>
            <person name="Walter F."/>
            <person name="Albersmeier A."/>
            <person name="Kalinowski J."/>
            <person name="Ruckert C."/>
        </authorList>
    </citation>
    <scope>NUCLEOTIDE SEQUENCE</scope>
    <source>
        <strain evidence="2">JCM 19831</strain>
    </source>
</reference>
<gene>
    <name evidence="2" type="ORF">GCM10007977_014910</name>
</gene>
<accession>A0A917T9I0</accession>
<keyword evidence="3" id="KW-1185">Reference proteome</keyword>
<keyword evidence="1" id="KW-1133">Transmembrane helix</keyword>
<protein>
    <recommendedName>
        <fullName evidence="4">DUF4407 domain-containing protein</fullName>
    </recommendedName>
</protein>
<dbReference type="EMBL" id="BMPI01000006">
    <property type="protein sequence ID" value="GGM14806.1"/>
    <property type="molecule type" value="Genomic_DNA"/>
</dbReference>
<organism evidence="2 3">
    <name type="scientific">Dactylosporangium sucinum</name>
    <dbReference type="NCBI Taxonomy" id="1424081"/>
    <lineage>
        <taxon>Bacteria</taxon>
        <taxon>Bacillati</taxon>
        <taxon>Actinomycetota</taxon>
        <taxon>Actinomycetes</taxon>
        <taxon>Micromonosporales</taxon>
        <taxon>Micromonosporaceae</taxon>
        <taxon>Dactylosporangium</taxon>
    </lineage>
</organism>
<feature type="transmembrane region" description="Helical" evidence="1">
    <location>
        <begin position="296"/>
        <end position="320"/>
    </location>
</feature>
<dbReference type="InterPro" id="IPR025519">
    <property type="entry name" value="DUF4407"/>
</dbReference>
<sequence>MAGRSFLLRVANVNPANVLTHTDRALYRSIGIFILLYGGYAIVGAASFVDASSNYTHPWWQWLVGPPVAAAVIAYDRAVVGRVAVNYEHLESADPHRLLRRRTAGLYTGRMVLALLFAIVITEPLMLARYKGEIDAYLGTVHNRELARLEQSGAIAAFQRQIDGLRAQDAADDAAVADLHRLAESKRSAATSAYNQALEDSRAAGVSRRAGCPPGGFCDALVQQSRSLNAEATRLDQEASTVRQAQEPARQSRATQFAALNEQIEAQRTSNRTTVESAAGFGARTAAMWELVQRDFWGFGFFYLGVAALLVCLDCAAVWLKLVSHGNGYERAEARDARRRELSELRRHQQELRVTEAATDVADAGLDTVVREQRLLDAAVSQATTRLLAELEEQTRTALTPTR</sequence>
<dbReference type="AlphaFoldDB" id="A0A917T9I0"/>
<evidence type="ECO:0000313" key="3">
    <source>
        <dbReference type="Proteomes" id="UP000642070"/>
    </source>
</evidence>
<feature type="transmembrane region" description="Helical" evidence="1">
    <location>
        <begin position="104"/>
        <end position="121"/>
    </location>
</feature>
<evidence type="ECO:0008006" key="4">
    <source>
        <dbReference type="Google" id="ProtNLM"/>
    </source>
</evidence>